<dbReference type="Gene3D" id="3.40.50.720">
    <property type="entry name" value="NAD(P)-binding Rossmann-like Domain"/>
    <property type="match status" value="1"/>
</dbReference>
<comment type="caution">
    <text evidence="4">The sequence shown here is derived from an EMBL/GenBank/DDBJ whole genome shotgun (WGS) entry which is preliminary data.</text>
</comment>
<reference evidence="4 5" key="1">
    <citation type="journal article" date="2019" name="Appl. Microbiol. Biotechnol.">
        <title>Uncovering carbohydrate metabolism through a genotype-phenotype association study of 56 lactic acid bacteria genomes.</title>
        <authorList>
            <person name="Buron-Moles G."/>
            <person name="Chailyan A."/>
            <person name="Dolejs I."/>
            <person name="Forster J."/>
            <person name="Miks M.H."/>
        </authorList>
    </citation>
    <scope>NUCLEOTIDE SEQUENCE [LARGE SCALE GENOMIC DNA]</scope>
    <source>
        <strain evidence="4 5">ATCC 700006</strain>
    </source>
</reference>
<accession>A0A4V3A2R8</accession>
<keyword evidence="5" id="KW-1185">Reference proteome</keyword>
<evidence type="ECO:0000313" key="4">
    <source>
        <dbReference type="EMBL" id="TDG70064.1"/>
    </source>
</evidence>
<dbReference type="PANTHER" id="PTHR48107:SF16">
    <property type="entry name" value="NADPH-DEPENDENT ALDEHYDE REDUCTASE 1, CHLOROPLASTIC"/>
    <property type="match status" value="1"/>
</dbReference>
<comment type="similarity">
    <text evidence="1">Belongs to the short-chain dehydrogenases/reductases (SDR) family.</text>
</comment>
<dbReference type="GO" id="GO:0016614">
    <property type="term" value="F:oxidoreductase activity, acting on CH-OH group of donors"/>
    <property type="evidence" value="ECO:0007669"/>
    <property type="project" value="UniProtKB-ARBA"/>
</dbReference>
<feature type="region of interest" description="Disordered" evidence="3">
    <location>
        <begin position="1"/>
        <end position="27"/>
    </location>
</feature>
<evidence type="ECO:0000313" key="5">
    <source>
        <dbReference type="Proteomes" id="UP000295681"/>
    </source>
</evidence>
<dbReference type="Pfam" id="PF13561">
    <property type="entry name" value="adh_short_C2"/>
    <property type="match status" value="1"/>
</dbReference>
<dbReference type="RefSeq" id="WP_133264113.1">
    <property type="nucleotide sequence ID" value="NZ_JAGYGP010000003.1"/>
</dbReference>
<evidence type="ECO:0000256" key="1">
    <source>
        <dbReference type="ARBA" id="ARBA00006484"/>
    </source>
</evidence>
<evidence type="ECO:0000256" key="3">
    <source>
        <dbReference type="SAM" id="MobiDB-lite"/>
    </source>
</evidence>
<dbReference type="PANTHER" id="PTHR48107">
    <property type="entry name" value="NADPH-DEPENDENT ALDEHYDE REDUCTASE-LIKE PROTEIN, CHLOROPLASTIC-RELATED"/>
    <property type="match status" value="1"/>
</dbReference>
<protein>
    <submittedName>
        <fullName evidence="4">Uncharacterized protein</fullName>
    </submittedName>
</protein>
<dbReference type="STRING" id="907931.GCA_000165675_01840"/>
<dbReference type="EMBL" id="PUFI01000002">
    <property type="protein sequence ID" value="TDG70064.1"/>
    <property type="molecule type" value="Genomic_DNA"/>
</dbReference>
<dbReference type="InterPro" id="IPR002347">
    <property type="entry name" value="SDR_fam"/>
</dbReference>
<dbReference type="SUPFAM" id="SSF51735">
    <property type="entry name" value="NAD(P)-binding Rossmann-fold domains"/>
    <property type="match status" value="1"/>
</dbReference>
<proteinExistence type="inferred from homology"/>
<dbReference type="PRINTS" id="PR00081">
    <property type="entry name" value="GDHRDH"/>
</dbReference>
<dbReference type="Proteomes" id="UP000295681">
    <property type="component" value="Unassembled WGS sequence"/>
</dbReference>
<dbReference type="FunFam" id="3.40.50.720:FF:000097">
    <property type="entry name" value="SDR family oxidoreductase"/>
    <property type="match status" value="1"/>
</dbReference>
<dbReference type="InterPro" id="IPR036291">
    <property type="entry name" value="NAD(P)-bd_dom_sf"/>
</dbReference>
<dbReference type="AlphaFoldDB" id="A0A4V3A2R8"/>
<sequence>MTDQKYFSGDFEKQSQPEPGLQKKMMPVPDDGATTYQGAQRLLHKKALVTGGDSGIGRAVAIAYAKEGADIVLNYLPDEEEDAQDVRRIIEAIGGTVILIPGDLKSEAFNQNLITRTINELGGLDIMALVAGKQQAQEDVVQLSTQQLVDTYTTNVFSLIWLVKAAVPHLAAGASIITTNSIQAVQPSEFLVDYAGTKAAIRNTTISLAKQLASQGIRVNSVAPGPIWTPLQVAGGQLQENLPHFGQRTPLGRAGQPAELASAYVYLASDDASYVTGESLNVTGGLV</sequence>
<gene>
    <name evidence="4" type="ORF">C5L23_001588</name>
</gene>
<evidence type="ECO:0000256" key="2">
    <source>
        <dbReference type="ARBA" id="ARBA00023002"/>
    </source>
</evidence>
<keyword evidence="2" id="KW-0560">Oxidoreductase</keyword>
<name>A0A4V3A2R8_9LACO</name>
<organism evidence="4 5">
    <name type="scientific">Leuconostoc fallax</name>
    <dbReference type="NCBI Taxonomy" id="1251"/>
    <lineage>
        <taxon>Bacteria</taxon>
        <taxon>Bacillati</taxon>
        <taxon>Bacillota</taxon>
        <taxon>Bacilli</taxon>
        <taxon>Lactobacillales</taxon>
        <taxon>Lactobacillaceae</taxon>
        <taxon>Leuconostoc</taxon>
    </lineage>
</organism>